<dbReference type="Pfam" id="PF00400">
    <property type="entry name" value="WD40"/>
    <property type="match status" value="1"/>
</dbReference>
<dbReference type="Gene3D" id="2.130.10.10">
    <property type="entry name" value="YVTN repeat-like/Quinoprotein amine dehydrogenase"/>
    <property type="match status" value="1"/>
</dbReference>
<evidence type="ECO:0000256" key="1">
    <source>
        <dbReference type="ARBA" id="ARBA00004115"/>
    </source>
</evidence>
<reference evidence="23 24" key="1">
    <citation type="journal article" date="2018" name="Gigascience">
        <title>Genomes of trombidid mites reveal novel predicted allergens and laterally-transferred genes associated with secondary metabolism.</title>
        <authorList>
            <person name="Dong X."/>
            <person name="Chaisiri K."/>
            <person name="Xia D."/>
            <person name="Armstrong S.D."/>
            <person name="Fang Y."/>
            <person name="Donnelly M.J."/>
            <person name="Kadowaki T."/>
            <person name="McGarry J.W."/>
            <person name="Darby A.C."/>
            <person name="Makepeace B.L."/>
        </authorList>
    </citation>
    <scope>NUCLEOTIDE SEQUENCE [LARGE SCALE GENOMIC DNA]</scope>
    <source>
        <strain evidence="23">UoL-UT</strain>
    </source>
</reference>
<feature type="domain" description="Protein kinase" evidence="22">
    <location>
        <begin position="236"/>
        <end position="516"/>
    </location>
</feature>
<evidence type="ECO:0000256" key="4">
    <source>
        <dbReference type="ARBA" id="ARBA00011903"/>
    </source>
</evidence>
<dbReference type="PANTHER" id="PTHR11042:SF185">
    <property type="entry name" value="WEE1-LIKE PROTEIN KINASE"/>
    <property type="match status" value="1"/>
</dbReference>
<keyword evidence="24" id="KW-1185">Reference proteome</keyword>
<evidence type="ECO:0000256" key="17">
    <source>
        <dbReference type="PIRSR" id="PIRSR037281-2"/>
    </source>
</evidence>
<feature type="repeat" description="WD" evidence="19">
    <location>
        <begin position="571"/>
        <end position="611"/>
    </location>
</feature>
<accession>A0A443S988</accession>
<evidence type="ECO:0000256" key="6">
    <source>
        <dbReference type="ARBA" id="ARBA00022679"/>
    </source>
</evidence>
<dbReference type="GO" id="GO:0005524">
    <property type="term" value="F:ATP binding"/>
    <property type="evidence" value="ECO:0007669"/>
    <property type="project" value="UniProtKB-UniRule"/>
</dbReference>
<evidence type="ECO:0000313" key="23">
    <source>
        <dbReference type="EMBL" id="RWS24103.1"/>
    </source>
</evidence>
<dbReference type="EC" id="2.7.10.2" evidence="4"/>
<keyword evidence="7 18" id="KW-0479">Metal-binding</keyword>
<dbReference type="Proteomes" id="UP000288716">
    <property type="component" value="Unassembled WGS sequence"/>
</dbReference>
<keyword evidence="11 17" id="KW-0067">ATP-binding</keyword>
<dbReference type="GO" id="GO:0005789">
    <property type="term" value="C:endoplasmic reticulum membrane"/>
    <property type="evidence" value="ECO:0007669"/>
    <property type="project" value="UniProtKB-SubCell"/>
</dbReference>
<organism evidence="23 24">
    <name type="scientific">Leptotrombidium deliense</name>
    <dbReference type="NCBI Taxonomy" id="299467"/>
    <lineage>
        <taxon>Eukaryota</taxon>
        <taxon>Metazoa</taxon>
        <taxon>Ecdysozoa</taxon>
        <taxon>Arthropoda</taxon>
        <taxon>Chelicerata</taxon>
        <taxon>Arachnida</taxon>
        <taxon>Acari</taxon>
        <taxon>Acariformes</taxon>
        <taxon>Trombidiformes</taxon>
        <taxon>Prostigmata</taxon>
        <taxon>Anystina</taxon>
        <taxon>Parasitengona</taxon>
        <taxon>Trombiculoidea</taxon>
        <taxon>Trombiculidae</taxon>
        <taxon>Leptotrombidium</taxon>
    </lineage>
</organism>
<dbReference type="SMART" id="SM00320">
    <property type="entry name" value="WD40"/>
    <property type="match status" value="1"/>
</dbReference>
<feature type="binding site" evidence="18">
    <location>
        <position position="368"/>
    </location>
    <ligand>
        <name>Mg(2+)</name>
        <dbReference type="ChEBI" id="CHEBI:18420"/>
        <label>1</label>
    </ligand>
</feature>
<dbReference type="SUPFAM" id="SSF50978">
    <property type="entry name" value="WD40 repeat-like"/>
    <property type="match status" value="1"/>
</dbReference>
<evidence type="ECO:0000256" key="19">
    <source>
        <dbReference type="PROSITE-ProRule" id="PRU00221"/>
    </source>
</evidence>
<dbReference type="GO" id="GO:0005634">
    <property type="term" value="C:nucleus"/>
    <property type="evidence" value="ECO:0007669"/>
    <property type="project" value="UniProtKB-SubCell"/>
</dbReference>
<dbReference type="PROSITE" id="PS50294">
    <property type="entry name" value="WD_REPEATS_REGION"/>
    <property type="match status" value="1"/>
</dbReference>
<keyword evidence="9 17" id="KW-0547">Nucleotide-binding</keyword>
<feature type="active site" description="Proton acceptor" evidence="16">
    <location>
        <position position="363"/>
    </location>
</feature>
<dbReference type="AlphaFoldDB" id="A0A443S988"/>
<feature type="binding site" evidence="17 20">
    <location>
        <position position="265"/>
    </location>
    <ligand>
        <name>ATP</name>
        <dbReference type="ChEBI" id="CHEBI:30616"/>
    </ligand>
</feature>
<evidence type="ECO:0000256" key="7">
    <source>
        <dbReference type="ARBA" id="ARBA00022723"/>
    </source>
</evidence>
<keyword evidence="13" id="KW-0829">Tyrosine-protein kinase</keyword>
<dbReference type="SUPFAM" id="SSF56112">
    <property type="entry name" value="Protein kinase-like (PK-like)"/>
    <property type="match status" value="1"/>
</dbReference>
<keyword evidence="21" id="KW-0175">Coiled coil</keyword>
<dbReference type="Gene3D" id="3.30.200.20">
    <property type="entry name" value="Phosphorylase Kinase, domain 1"/>
    <property type="match status" value="1"/>
</dbReference>
<dbReference type="InterPro" id="IPR000719">
    <property type="entry name" value="Prot_kinase_dom"/>
</dbReference>
<evidence type="ECO:0000256" key="18">
    <source>
        <dbReference type="PIRSR" id="PIRSR037281-3"/>
    </source>
</evidence>
<dbReference type="PROSITE" id="PS00678">
    <property type="entry name" value="WD_REPEATS_1"/>
    <property type="match status" value="1"/>
</dbReference>
<evidence type="ECO:0000256" key="8">
    <source>
        <dbReference type="ARBA" id="ARBA00022737"/>
    </source>
</evidence>
<evidence type="ECO:0000259" key="22">
    <source>
        <dbReference type="PROSITE" id="PS50011"/>
    </source>
</evidence>
<keyword evidence="14" id="KW-0539">Nucleus</keyword>
<evidence type="ECO:0000256" key="20">
    <source>
        <dbReference type="PROSITE-ProRule" id="PRU10141"/>
    </source>
</evidence>
<keyword evidence="8" id="KW-0677">Repeat</keyword>
<dbReference type="PROSITE" id="PS00108">
    <property type="entry name" value="PROTEIN_KINASE_ST"/>
    <property type="match status" value="1"/>
</dbReference>
<dbReference type="InterPro" id="IPR036322">
    <property type="entry name" value="WD40_repeat_dom_sf"/>
</dbReference>
<evidence type="ECO:0000313" key="24">
    <source>
        <dbReference type="Proteomes" id="UP000288716"/>
    </source>
</evidence>
<evidence type="ECO:0000256" key="15">
    <source>
        <dbReference type="ARBA" id="ARBA00037982"/>
    </source>
</evidence>
<dbReference type="PROSITE" id="PS00107">
    <property type="entry name" value="PROTEIN_KINASE_ATP"/>
    <property type="match status" value="1"/>
</dbReference>
<keyword evidence="10 23" id="KW-0418">Kinase</keyword>
<dbReference type="GO" id="GO:0000278">
    <property type="term" value="P:mitotic cell cycle"/>
    <property type="evidence" value="ECO:0007669"/>
    <property type="project" value="InterPro"/>
</dbReference>
<feature type="coiled-coil region" evidence="21">
    <location>
        <begin position="524"/>
        <end position="551"/>
    </location>
</feature>
<feature type="binding site" evidence="18">
    <location>
        <position position="411"/>
    </location>
    <ligand>
        <name>Mg(2+)</name>
        <dbReference type="ChEBI" id="CHEBI:18420"/>
        <label>1</label>
    </ligand>
</feature>
<gene>
    <name evidence="23" type="ORF">B4U80_10543</name>
</gene>
<dbReference type="GO" id="GO:0005776">
    <property type="term" value="C:autophagosome"/>
    <property type="evidence" value="ECO:0007669"/>
    <property type="project" value="UniProtKB-SubCell"/>
</dbReference>
<dbReference type="SMART" id="SM00220">
    <property type="entry name" value="S_TKc"/>
    <property type="match status" value="1"/>
</dbReference>
<comment type="cofactor">
    <cofactor evidence="18">
        <name>Mg(2+)</name>
        <dbReference type="ChEBI" id="CHEBI:18420"/>
    </cofactor>
    <text evidence="18">Binds 2 magnesium ions per subunit.</text>
</comment>
<protein>
    <recommendedName>
        <fullName evidence="4">non-specific protein-tyrosine kinase</fullName>
        <ecNumber evidence="4">2.7.10.2</ecNumber>
    </recommendedName>
</protein>
<dbReference type="GO" id="GO:0004715">
    <property type="term" value="F:non-membrane spanning protein tyrosine kinase activity"/>
    <property type="evidence" value="ECO:0007669"/>
    <property type="project" value="UniProtKB-EC"/>
</dbReference>
<dbReference type="EMBL" id="NCKV01005379">
    <property type="protein sequence ID" value="RWS24103.1"/>
    <property type="molecule type" value="Genomic_DNA"/>
</dbReference>
<dbReference type="PROSITE" id="PS50082">
    <property type="entry name" value="WD_REPEATS_2"/>
    <property type="match status" value="1"/>
</dbReference>
<dbReference type="FunFam" id="3.30.200.20:FF:000115">
    <property type="entry name" value="Wee1-like kinase 2"/>
    <property type="match status" value="1"/>
</dbReference>
<dbReference type="PANTHER" id="PTHR11042">
    <property type="entry name" value="EUKARYOTIC TRANSLATION INITIATION FACTOR 2-ALPHA KINASE EIF2-ALPHA KINASE -RELATED"/>
    <property type="match status" value="1"/>
</dbReference>
<dbReference type="PROSITE" id="PS50011">
    <property type="entry name" value="PROTEIN_KINASE_DOM"/>
    <property type="match status" value="1"/>
</dbReference>
<dbReference type="OrthoDB" id="6488137at2759"/>
<keyword evidence="12 18" id="KW-0460">Magnesium</keyword>
<dbReference type="InterPro" id="IPR015943">
    <property type="entry name" value="WD40/YVTN_repeat-like_dom_sf"/>
</dbReference>
<feature type="non-terminal residue" evidence="23">
    <location>
        <position position="611"/>
    </location>
</feature>
<name>A0A443S988_9ACAR</name>
<dbReference type="GO" id="GO:0000287">
    <property type="term" value="F:magnesium ion binding"/>
    <property type="evidence" value="ECO:0007669"/>
    <property type="project" value="InterPro"/>
</dbReference>
<evidence type="ECO:0000256" key="5">
    <source>
        <dbReference type="ARBA" id="ARBA00022574"/>
    </source>
</evidence>
<evidence type="ECO:0000256" key="2">
    <source>
        <dbReference type="ARBA" id="ARBA00004123"/>
    </source>
</evidence>
<comment type="similarity">
    <text evidence="15">Belongs to the protein kinase superfamily. Ser/Thr protein kinase family. GCN2 subfamily.</text>
</comment>
<keyword evidence="6" id="KW-0808">Transferase</keyword>
<comment type="caution">
    <text evidence="23">The sequence shown here is derived from an EMBL/GenBank/DDBJ whole genome shotgun (WGS) entry which is preliminary data.</text>
</comment>
<dbReference type="PIRSF" id="PIRSF037281">
    <property type="entry name" value="Wee1-like_protein_kinase"/>
    <property type="match status" value="1"/>
</dbReference>
<evidence type="ECO:0000256" key="3">
    <source>
        <dbReference type="ARBA" id="ARBA00004419"/>
    </source>
</evidence>
<evidence type="ECO:0000256" key="12">
    <source>
        <dbReference type="ARBA" id="ARBA00022842"/>
    </source>
</evidence>
<dbReference type="InterPro" id="IPR001680">
    <property type="entry name" value="WD40_rpt"/>
</dbReference>
<dbReference type="InterPro" id="IPR019775">
    <property type="entry name" value="WD40_repeat_CS"/>
</dbReference>
<evidence type="ECO:0000256" key="13">
    <source>
        <dbReference type="ARBA" id="ARBA00023137"/>
    </source>
</evidence>
<evidence type="ECO:0000256" key="21">
    <source>
        <dbReference type="SAM" id="Coils"/>
    </source>
</evidence>
<feature type="binding site" evidence="17">
    <location>
        <begin position="242"/>
        <end position="250"/>
    </location>
    <ligand>
        <name>ATP</name>
        <dbReference type="ChEBI" id="CHEBI:30616"/>
    </ligand>
</feature>
<dbReference type="InterPro" id="IPR017441">
    <property type="entry name" value="Protein_kinase_ATP_BS"/>
</dbReference>
<dbReference type="InterPro" id="IPR017164">
    <property type="entry name" value="Wee1-like_protein_kinase"/>
</dbReference>
<evidence type="ECO:0000256" key="9">
    <source>
        <dbReference type="ARBA" id="ARBA00022741"/>
    </source>
</evidence>
<dbReference type="Gene3D" id="1.10.510.10">
    <property type="entry name" value="Transferase(Phosphotransferase) domain 1"/>
    <property type="match status" value="1"/>
</dbReference>
<keyword evidence="5 19" id="KW-0853">WD repeat</keyword>
<dbReference type="InterPro" id="IPR008271">
    <property type="entry name" value="Ser/Thr_kinase_AS"/>
</dbReference>
<proteinExistence type="inferred from homology"/>
<evidence type="ECO:0000256" key="11">
    <source>
        <dbReference type="ARBA" id="ARBA00022840"/>
    </source>
</evidence>
<evidence type="ECO:0000256" key="10">
    <source>
        <dbReference type="ARBA" id="ARBA00022777"/>
    </source>
</evidence>
<dbReference type="VEuPathDB" id="VectorBase:LDEU007937"/>
<sequence length="611" mass="68857">MCSQLQRVLFRDGSENEDFDESMSSDPLEKNDDLQEMGSLVNEWEKHLNGSDEKLEHTDISEEEKYDSLLCNRLEALKETISPGYVKKVRELHLFGSPQTPKTLLRRAEINGVQTTITLLKGTKSRVLFKDEMQTPFVESVSRCKGTKRRNSCSPLSANINPFTPTGMMLQQNRQKRRKTTDSLNGSFLNQNTSMDAAIKEIFEENIESDSEMESSFRLGNCRITESIVSRYESDFLELCQIGTGEFGSVYKCINRLDGCLYALKRSRKPLRGSLSEKRALNEVYAHAVLGKHSRVVHYYSAWAENQHMYIQNEYCEGGSLSALIVDMKSRGEMFTEAQLRKVLLHVAQGLKYIHSLKLVHLDIKPANIFITRNTDAVCDLSQKMADSSDDGFEDDTNENAIDNVTYKIGDLGLVTCTLDPQVEEGDCRYMPLEILHENYSHLQKADVFSLGLSILEMGTGEPLPKNGDKWHTLREGEIPKLSQCTEDFNRLVKKMVHKDPDKRISANSLAQHPVLIGNASKSRAQLRKELNMANLNIERLSQQLENHMNSPKNGLPMLRNGETGDWIGTFEGHKGAVWGVDLNRDASMAATGSGDFNAIIWDSVNGSSLH</sequence>
<dbReference type="Pfam" id="PF00069">
    <property type="entry name" value="Pkinase"/>
    <property type="match status" value="1"/>
</dbReference>
<comment type="subcellular location">
    <subcellularLocation>
        <location evidence="3">Cytoplasmic vesicle</location>
        <location evidence="3">Autophagosome</location>
    </subcellularLocation>
    <subcellularLocation>
        <location evidence="1">Endoplasmic reticulum membrane</location>
        <topology evidence="1">Single-pass type I membrane protein</topology>
    </subcellularLocation>
    <subcellularLocation>
        <location evidence="2">Nucleus</location>
    </subcellularLocation>
</comment>
<dbReference type="STRING" id="299467.A0A443S988"/>
<dbReference type="InterPro" id="IPR011009">
    <property type="entry name" value="Kinase-like_dom_sf"/>
</dbReference>
<evidence type="ECO:0000256" key="14">
    <source>
        <dbReference type="ARBA" id="ARBA00023242"/>
    </source>
</evidence>
<dbReference type="InterPro" id="IPR050339">
    <property type="entry name" value="CC_SR_Kinase"/>
</dbReference>
<evidence type="ECO:0000256" key="16">
    <source>
        <dbReference type="PIRSR" id="PIRSR037281-1"/>
    </source>
</evidence>